<protein>
    <submittedName>
        <fullName evidence="2">Uncharacterized protein</fullName>
    </submittedName>
</protein>
<feature type="chain" id="PRO_5046025037" evidence="1">
    <location>
        <begin position="18"/>
        <end position="129"/>
    </location>
</feature>
<name>A0ABQ2NXY3_9BACI</name>
<dbReference type="PROSITE" id="PS51257">
    <property type="entry name" value="PROKAR_LIPOPROTEIN"/>
    <property type="match status" value="1"/>
</dbReference>
<evidence type="ECO:0000313" key="3">
    <source>
        <dbReference type="Proteomes" id="UP000641206"/>
    </source>
</evidence>
<organism evidence="2 3">
    <name type="scientific">Oceanobacillus neutriphilus</name>
    <dbReference type="NCBI Taxonomy" id="531815"/>
    <lineage>
        <taxon>Bacteria</taxon>
        <taxon>Bacillati</taxon>
        <taxon>Bacillota</taxon>
        <taxon>Bacilli</taxon>
        <taxon>Bacillales</taxon>
        <taxon>Bacillaceae</taxon>
        <taxon>Oceanobacillus</taxon>
    </lineage>
</organism>
<dbReference type="RefSeq" id="WP_188735407.1">
    <property type="nucleotide sequence ID" value="NZ_BMLW01000009.1"/>
</dbReference>
<dbReference type="Proteomes" id="UP000641206">
    <property type="component" value="Unassembled WGS sequence"/>
</dbReference>
<keyword evidence="1" id="KW-0732">Signal</keyword>
<proteinExistence type="predicted"/>
<gene>
    <name evidence="2" type="ORF">GCM10011346_32760</name>
</gene>
<feature type="signal peptide" evidence="1">
    <location>
        <begin position="1"/>
        <end position="17"/>
    </location>
</feature>
<sequence>MRKITISVICVTLFSLAACQQNDLFNDETLTSIEIQKWKDEAEINTIIDEALINNLIEELESANSSSTSDIDIPNPDYRLLFFNGDRIVQELGYYIEEKDFNGTTGQYIDMETGNHFGVTAELPIDGNN</sequence>
<evidence type="ECO:0000313" key="2">
    <source>
        <dbReference type="EMBL" id="GGP13274.1"/>
    </source>
</evidence>
<keyword evidence="3" id="KW-1185">Reference proteome</keyword>
<comment type="caution">
    <text evidence="2">The sequence shown here is derived from an EMBL/GenBank/DDBJ whole genome shotgun (WGS) entry which is preliminary data.</text>
</comment>
<reference evidence="3" key="1">
    <citation type="journal article" date="2019" name="Int. J. Syst. Evol. Microbiol.">
        <title>The Global Catalogue of Microorganisms (GCM) 10K type strain sequencing project: providing services to taxonomists for standard genome sequencing and annotation.</title>
        <authorList>
            <consortium name="The Broad Institute Genomics Platform"/>
            <consortium name="The Broad Institute Genome Sequencing Center for Infectious Disease"/>
            <person name="Wu L."/>
            <person name="Ma J."/>
        </authorList>
    </citation>
    <scope>NUCLEOTIDE SEQUENCE [LARGE SCALE GENOMIC DNA]</scope>
    <source>
        <strain evidence="3">CGMCC 1.7693</strain>
    </source>
</reference>
<dbReference type="EMBL" id="BMLW01000009">
    <property type="protein sequence ID" value="GGP13274.1"/>
    <property type="molecule type" value="Genomic_DNA"/>
</dbReference>
<evidence type="ECO:0000256" key="1">
    <source>
        <dbReference type="SAM" id="SignalP"/>
    </source>
</evidence>
<accession>A0ABQ2NXY3</accession>